<evidence type="ECO:0000313" key="13">
    <source>
        <dbReference type="Proteomes" id="UP000242699"/>
    </source>
</evidence>
<evidence type="ECO:0000256" key="8">
    <source>
        <dbReference type="PIRSR" id="PIRSR001363-1"/>
    </source>
</evidence>
<accession>A0A2T2WVP3</accession>
<dbReference type="SUPFAM" id="SSF51645">
    <property type="entry name" value="Malate synthase G"/>
    <property type="match status" value="1"/>
</dbReference>
<feature type="domain" description="Malate synthase C-terminal" evidence="11">
    <location>
        <begin position="407"/>
        <end position="519"/>
    </location>
</feature>
<comment type="similarity">
    <text evidence="1">Belongs to the malate synthase family.</text>
</comment>
<feature type="domain" description="Malate synthase N-terminal" evidence="10">
    <location>
        <begin position="4"/>
        <end position="58"/>
    </location>
</feature>
<dbReference type="Pfam" id="PF01274">
    <property type="entry name" value="MS_TIM-barrel"/>
    <property type="match status" value="1"/>
</dbReference>
<dbReference type="AlphaFoldDB" id="A0A2T2WVP3"/>
<comment type="caution">
    <text evidence="12">The sequence shown here is derived from an EMBL/GenBank/DDBJ whole genome shotgun (WGS) entry which is preliminary data.</text>
</comment>
<evidence type="ECO:0000256" key="6">
    <source>
        <dbReference type="ARBA" id="ARBA00047918"/>
    </source>
</evidence>
<dbReference type="Gene3D" id="3.20.20.360">
    <property type="entry name" value="Malate synthase, domain 3"/>
    <property type="match status" value="1"/>
</dbReference>
<evidence type="ECO:0000256" key="4">
    <source>
        <dbReference type="ARBA" id="ARBA00022532"/>
    </source>
</evidence>
<dbReference type="NCBIfam" id="TIGR01344">
    <property type="entry name" value="malate_syn_A"/>
    <property type="match status" value="1"/>
</dbReference>
<evidence type="ECO:0000259" key="11">
    <source>
        <dbReference type="Pfam" id="PF20659"/>
    </source>
</evidence>
<dbReference type="InterPro" id="IPR006252">
    <property type="entry name" value="Malate_synthA"/>
</dbReference>
<dbReference type="CDD" id="cd00727">
    <property type="entry name" value="malate_synt_A"/>
    <property type="match status" value="1"/>
</dbReference>
<evidence type="ECO:0000256" key="1">
    <source>
        <dbReference type="ARBA" id="ARBA00006394"/>
    </source>
</evidence>
<dbReference type="PANTHER" id="PTHR42902">
    <property type="entry name" value="MALATE SYNTHASE"/>
    <property type="match status" value="1"/>
</dbReference>
<dbReference type="GO" id="GO:0004474">
    <property type="term" value="F:malate synthase activity"/>
    <property type="evidence" value="ECO:0007669"/>
    <property type="project" value="UniProtKB-EC"/>
</dbReference>
<proteinExistence type="inferred from homology"/>
<name>A0A2T2WVP3_9FIRM</name>
<reference evidence="12 13" key="1">
    <citation type="journal article" date="2014" name="BMC Genomics">
        <title>Comparison of environmental and isolate Sulfobacillus genomes reveals diverse carbon, sulfur, nitrogen, and hydrogen metabolisms.</title>
        <authorList>
            <person name="Justice N.B."/>
            <person name="Norman A."/>
            <person name="Brown C.T."/>
            <person name="Singh A."/>
            <person name="Thomas B.C."/>
            <person name="Banfield J.F."/>
        </authorList>
    </citation>
    <scope>NUCLEOTIDE SEQUENCE [LARGE SCALE GENOMIC DNA]</scope>
    <source>
        <strain evidence="12">AMDSBA1</strain>
    </source>
</reference>
<evidence type="ECO:0000256" key="7">
    <source>
        <dbReference type="ARBA" id="ARBA00068441"/>
    </source>
</evidence>
<comment type="catalytic activity">
    <reaction evidence="6">
        <text>glyoxylate + acetyl-CoA + H2O = (S)-malate + CoA + H(+)</text>
        <dbReference type="Rhea" id="RHEA:18181"/>
        <dbReference type="ChEBI" id="CHEBI:15377"/>
        <dbReference type="ChEBI" id="CHEBI:15378"/>
        <dbReference type="ChEBI" id="CHEBI:15589"/>
        <dbReference type="ChEBI" id="CHEBI:36655"/>
        <dbReference type="ChEBI" id="CHEBI:57287"/>
        <dbReference type="ChEBI" id="CHEBI:57288"/>
        <dbReference type="EC" id="2.3.3.9"/>
    </reaction>
</comment>
<feature type="active site" description="Proton acceptor" evidence="8">
    <location>
        <position position="158"/>
    </location>
</feature>
<dbReference type="GO" id="GO:0006097">
    <property type="term" value="P:glyoxylate cycle"/>
    <property type="evidence" value="ECO:0007669"/>
    <property type="project" value="UniProtKB-KW"/>
</dbReference>
<keyword evidence="3" id="KW-0329">Glyoxylate bypass</keyword>
<evidence type="ECO:0000256" key="2">
    <source>
        <dbReference type="ARBA" id="ARBA00012636"/>
    </source>
</evidence>
<evidence type="ECO:0000256" key="5">
    <source>
        <dbReference type="ARBA" id="ARBA00022679"/>
    </source>
</evidence>
<sequence>MSIRVVGPKIPGGEHVLTDGALNFLESLHHQFESQRQALLQRRQEVQQRITEGWKPSFRDDTLSIRSSEWSVGDIPPDLTDRRVEITGPTDRKMMINALNSGAKVFMADFEDANSPTWRNMVEGQINLTDAIHREITFPAPSGGLYTLKPDIATLVVRPRGWHLPDQHLLVDNQQMSGSLVDFGLYVYRNAHALLEHGSAPYFYLPKLENMEEALLWENVFCFAEDALKLKRGTIKATVLVETILAAFEMDEILWALRPHIVGLNAGRWDYLFSIIKKFRNEPGVLASDRQQITMTVPFMRAYTQLLVKTAHRRGAYAIGGMAAFIPSRRDQDVNRVALAKVAEDKEREANDGFDGTWVAHPDLVPVANEIFTRVLGPSSHQRHRLLEDVHVHAEDLTDFHVPQGSMTEDGLRNNIAVAIQYIASWLGGAGAVALYHLMEDAATAEIARAQVWQWVNSQATLDSGTRASAEFVEQIIREGLEEWRSLWPMADESVVLFRQVALSKEWIDFLTLAAYSRLVAMEQDSEGGHHS</sequence>
<dbReference type="FunFam" id="1.20.1220.12:FF:000001">
    <property type="entry name" value="Malate synthase"/>
    <property type="match status" value="1"/>
</dbReference>
<dbReference type="InterPro" id="IPR001465">
    <property type="entry name" value="Malate_synthase_TIM"/>
</dbReference>
<evidence type="ECO:0000313" key="12">
    <source>
        <dbReference type="EMBL" id="PSR26282.1"/>
    </source>
</evidence>
<feature type="active site" description="Proton donor" evidence="8">
    <location>
        <position position="441"/>
    </location>
</feature>
<evidence type="ECO:0000256" key="3">
    <source>
        <dbReference type="ARBA" id="ARBA00022435"/>
    </source>
</evidence>
<protein>
    <recommendedName>
        <fullName evidence="7">Malate synthase</fullName>
        <ecNumber evidence="2">2.3.3.9</ecNumber>
    </recommendedName>
</protein>
<dbReference type="Pfam" id="PF20659">
    <property type="entry name" value="MS_C"/>
    <property type="match status" value="1"/>
</dbReference>
<dbReference type="Proteomes" id="UP000242699">
    <property type="component" value="Unassembled WGS sequence"/>
</dbReference>
<feature type="domain" description="Malate synthase TIM barrel" evidence="9">
    <location>
        <begin position="154"/>
        <end position="397"/>
    </location>
</feature>
<dbReference type="GO" id="GO:0006099">
    <property type="term" value="P:tricarboxylic acid cycle"/>
    <property type="evidence" value="ECO:0007669"/>
    <property type="project" value="UniProtKB-KW"/>
</dbReference>
<dbReference type="EC" id="2.3.3.9" evidence="2"/>
<dbReference type="InterPro" id="IPR044856">
    <property type="entry name" value="Malate_synth_C_sf"/>
</dbReference>
<gene>
    <name evidence="12" type="ORF">C7B43_14190</name>
</gene>
<dbReference type="InterPro" id="IPR046363">
    <property type="entry name" value="MS_N_TIM-barrel_dom"/>
</dbReference>
<dbReference type="PIRSF" id="PIRSF001363">
    <property type="entry name" value="Malate_synth"/>
    <property type="match status" value="1"/>
</dbReference>
<dbReference type="GO" id="GO:0005737">
    <property type="term" value="C:cytoplasm"/>
    <property type="evidence" value="ECO:0007669"/>
    <property type="project" value="TreeGrafter"/>
</dbReference>
<dbReference type="InterPro" id="IPR048356">
    <property type="entry name" value="MS_N"/>
</dbReference>
<dbReference type="InterPro" id="IPR011076">
    <property type="entry name" value="Malate_synth_sf"/>
</dbReference>
<evidence type="ECO:0000259" key="10">
    <source>
        <dbReference type="Pfam" id="PF20656"/>
    </source>
</evidence>
<dbReference type="Gene3D" id="1.20.1220.12">
    <property type="entry name" value="Malate synthase, domain III"/>
    <property type="match status" value="1"/>
</dbReference>
<keyword evidence="4" id="KW-0816">Tricarboxylic acid cycle</keyword>
<dbReference type="PANTHER" id="PTHR42902:SF1">
    <property type="entry name" value="MALATE SYNTHASE 1-RELATED"/>
    <property type="match status" value="1"/>
</dbReference>
<organism evidence="12 13">
    <name type="scientific">Sulfobacillus benefaciens</name>
    <dbReference type="NCBI Taxonomy" id="453960"/>
    <lineage>
        <taxon>Bacteria</taxon>
        <taxon>Bacillati</taxon>
        <taxon>Bacillota</taxon>
        <taxon>Clostridia</taxon>
        <taxon>Eubacteriales</taxon>
        <taxon>Clostridiales Family XVII. Incertae Sedis</taxon>
        <taxon>Sulfobacillus</taxon>
    </lineage>
</organism>
<evidence type="ECO:0000259" key="9">
    <source>
        <dbReference type="Pfam" id="PF01274"/>
    </source>
</evidence>
<dbReference type="Pfam" id="PF20656">
    <property type="entry name" value="MS_N"/>
    <property type="match status" value="1"/>
</dbReference>
<dbReference type="EMBL" id="PXYT01000038">
    <property type="protein sequence ID" value="PSR26282.1"/>
    <property type="molecule type" value="Genomic_DNA"/>
</dbReference>
<keyword evidence="5" id="KW-0808">Transferase</keyword>
<dbReference type="InterPro" id="IPR048355">
    <property type="entry name" value="MS_C"/>
</dbReference>
<dbReference type="FunFam" id="3.20.20.360:FF:000001">
    <property type="entry name" value="Malate synthase"/>
    <property type="match status" value="1"/>
</dbReference>